<feature type="compositionally biased region" description="Basic residues" evidence="3">
    <location>
        <begin position="25"/>
        <end position="36"/>
    </location>
</feature>
<keyword evidence="1" id="KW-0479">Metal-binding</keyword>
<dbReference type="EMBL" id="LNIX01000028">
    <property type="protein sequence ID" value="OXA41892.1"/>
    <property type="molecule type" value="Genomic_DNA"/>
</dbReference>
<sequence length="251" mass="28398">MDHYLHDCIEPYKLDAKMWTTPQNNHHHRGHPHHRAPPTPKSPHKIINYSSSPISNNKLLNVHLFVQQAHGRPTRGVNSSSSSSASTCTTRTNSASTSLGMRLLSEGEGSIEEESSKESGDAYNITGRRGAIKHQKVHEVKGHRFVAKFFRQPTFCAFCHDFLWGFGKQGYQCQLCQTSVHKKCHVKLLGKCPGSGKESQSTIYLRERFKIDVPHRFKVNNFRSCTFCDHCGSLLYGLFKQGLKCEGQHLH</sequence>
<dbReference type="PANTHER" id="PTHR22968">
    <property type="entry name" value="PROTEIN KINASE C, MU"/>
    <property type="match status" value="1"/>
</dbReference>
<gene>
    <name evidence="5" type="ORF">Fcan01_23536</name>
</gene>
<proteinExistence type="predicted"/>
<dbReference type="STRING" id="158441.A0A226D8L4"/>
<dbReference type="PROSITE" id="PS50081">
    <property type="entry name" value="ZF_DAG_PE_2"/>
    <property type="match status" value="2"/>
</dbReference>
<protein>
    <recommendedName>
        <fullName evidence="4">Phorbol-ester/DAG-type domain-containing protein</fullName>
    </recommendedName>
</protein>
<dbReference type="AlphaFoldDB" id="A0A226D8L4"/>
<dbReference type="FunFam" id="3.30.60.20:FF:000008">
    <property type="entry name" value="Protein kinase C theta"/>
    <property type="match status" value="1"/>
</dbReference>
<dbReference type="GO" id="GO:0008270">
    <property type="term" value="F:zinc ion binding"/>
    <property type="evidence" value="ECO:0007669"/>
    <property type="project" value="UniProtKB-KW"/>
</dbReference>
<feature type="domain" description="Phorbol-ester/DAG-type" evidence="4">
    <location>
        <begin position="214"/>
        <end position="251"/>
    </location>
</feature>
<accession>A0A226D8L4</accession>
<keyword evidence="6" id="KW-1185">Reference proteome</keyword>
<dbReference type="InterPro" id="IPR020454">
    <property type="entry name" value="DAG/PE-bd"/>
</dbReference>
<organism evidence="5 6">
    <name type="scientific">Folsomia candida</name>
    <name type="common">Springtail</name>
    <dbReference type="NCBI Taxonomy" id="158441"/>
    <lineage>
        <taxon>Eukaryota</taxon>
        <taxon>Metazoa</taxon>
        <taxon>Ecdysozoa</taxon>
        <taxon>Arthropoda</taxon>
        <taxon>Hexapoda</taxon>
        <taxon>Collembola</taxon>
        <taxon>Entomobryomorpha</taxon>
        <taxon>Isotomoidea</taxon>
        <taxon>Isotomidae</taxon>
        <taxon>Proisotominae</taxon>
        <taxon>Folsomia</taxon>
    </lineage>
</organism>
<dbReference type="Proteomes" id="UP000198287">
    <property type="component" value="Unassembled WGS sequence"/>
</dbReference>
<feature type="compositionally biased region" description="Low complexity" evidence="3">
    <location>
        <begin position="78"/>
        <end position="96"/>
    </location>
</feature>
<dbReference type="InterPro" id="IPR002219">
    <property type="entry name" value="PKC_DAG/PE"/>
</dbReference>
<name>A0A226D8L4_FOLCA</name>
<dbReference type="GO" id="GO:0016020">
    <property type="term" value="C:membrane"/>
    <property type="evidence" value="ECO:0007669"/>
    <property type="project" value="UniProtKB-SubCell"/>
</dbReference>
<comment type="caution">
    <text evidence="5">The sequence shown here is derived from an EMBL/GenBank/DDBJ whole genome shotgun (WGS) entry which is preliminary data.</text>
</comment>
<feature type="domain" description="Phorbol-ester/DAG-type" evidence="4">
    <location>
        <begin position="142"/>
        <end position="192"/>
    </location>
</feature>
<dbReference type="InterPro" id="IPR046349">
    <property type="entry name" value="C1-like_sf"/>
</dbReference>
<evidence type="ECO:0000256" key="2">
    <source>
        <dbReference type="ARBA" id="ARBA00022833"/>
    </source>
</evidence>
<dbReference type="GO" id="GO:0005829">
    <property type="term" value="C:cytosol"/>
    <property type="evidence" value="ECO:0007669"/>
    <property type="project" value="TreeGrafter"/>
</dbReference>
<evidence type="ECO:0000256" key="1">
    <source>
        <dbReference type="ARBA" id="ARBA00022723"/>
    </source>
</evidence>
<feature type="region of interest" description="Disordered" evidence="3">
    <location>
        <begin position="72"/>
        <end position="96"/>
    </location>
</feature>
<evidence type="ECO:0000313" key="6">
    <source>
        <dbReference type="Proteomes" id="UP000198287"/>
    </source>
</evidence>
<dbReference type="GO" id="GO:0007200">
    <property type="term" value="P:phospholipase C-activating G protein-coupled receptor signaling pathway"/>
    <property type="evidence" value="ECO:0007669"/>
    <property type="project" value="TreeGrafter"/>
</dbReference>
<dbReference type="Pfam" id="PF00130">
    <property type="entry name" value="C1_1"/>
    <property type="match status" value="2"/>
</dbReference>
<dbReference type="PROSITE" id="PS00479">
    <property type="entry name" value="ZF_DAG_PE_1"/>
    <property type="match status" value="1"/>
</dbReference>
<dbReference type="SMART" id="SM00109">
    <property type="entry name" value="C1"/>
    <property type="match status" value="2"/>
</dbReference>
<feature type="region of interest" description="Disordered" evidence="3">
    <location>
        <begin position="21"/>
        <end position="42"/>
    </location>
</feature>
<dbReference type="OrthoDB" id="63267at2759"/>
<dbReference type="PRINTS" id="PR00008">
    <property type="entry name" value="DAGPEDOMAIN"/>
</dbReference>
<dbReference type="SUPFAM" id="SSF57889">
    <property type="entry name" value="Cysteine-rich domain"/>
    <property type="match status" value="2"/>
</dbReference>
<evidence type="ECO:0000256" key="3">
    <source>
        <dbReference type="SAM" id="MobiDB-lite"/>
    </source>
</evidence>
<evidence type="ECO:0000259" key="4">
    <source>
        <dbReference type="PROSITE" id="PS50081"/>
    </source>
</evidence>
<dbReference type="GO" id="GO:0004674">
    <property type="term" value="F:protein serine/threonine kinase activity"/>
    <property type="evidence" value="ECO:0007669"/>
    <property type="project" value="UniProtKB-KW"/>
</dbReference>
<keyword evidence="2" id="KW-0862">Zinc</keyword>
<dbReference type="PANTHER" id="PTHR22968:SF26">
    <property type="entry name" value="SERINE_THREONINE-PROTEIN KINASE D3"/>
    <property type="match status" value="1"/>
</dbReference>
<dbReference type="Gene3D" id="3.30.60.20">
    <property type="match status" value="2"/>
</dbReference>
<dbReference type="CDD" id="cd20834">
    <property type="entry name" value="C1_nPKC_theta-like_rpt1"/>
    <property type="match status" value="1"/>
</dbReference>
<reference evidence="5 6" key="1">
    <citation type="submission" date="2015-12" db="EMBL/GenBank/DDBJ databases">
        <title>The genome of Folsomia candida.</title>
        <authorList>
            <person name="Faddeeva A."/>
            <person name="Derks M.F."/>
            <person name="Anvar Y."/>
            <person name="Smit S."/>
            <person name="Van Straalen N."/>
            <person name="Roelofs D."/>
        </authorList>
    </citation>
    <scope>NUCLEOTIDE SEQUENCE [LARGE SCALE GENOMIC DNA]</scope>
    <source>
        <strain evidence="5 6">VU population</strain>
        <tissue evidence="5">Whole body</tissue>
    </source>
</reference>
<dbReference type="GO" id="GO:0035556">
    <property type="term" value="P:intracellular signal transduction"/>
    <property type="evidence" value="ECO:0007669"/>
    <property type="project" value="TreeGrafter"/>
</dbReference>
<evidence type="ECO:0000313" key="5">
    <source>
        <dbReference type="EMBL" id="OXA41892.1"/>
    </source>
</evidence>